<dbReference type="InterPro" id="IPR048583">
    <property type="entry name" value="RNase_E_G_thioredoxin-like"/>
</dbReference>
<keyword evidence="3 15" id="KW-0963">Cytoplasm</keyword>
<evidence type="ECO:0000256" key="8">
    <source>
        <dbReference type="ARBA" id="ARBA00022723"/>
    </source>
</evidence>
<organism evidence="18 19">
    <name type="scientific">Bacterioplanoides pacificum</name>
    <dbReference type="NCBI Taxonomy" id="1171596"/>
    <lineage>
        <taxon>Bacteria</taxon>
        <taxon>Pseudomonadati</taxon>
        <taxon>Pseudomonadota</taxon>
        <taxon>Gammaproteobacteria</taxon>
        <taxon>Oceanospirillales</taxon>
        <taxon>Oceanospirillaceae</taxon>
        <taxon>Bacterioplanoides</taxon>
    </lineage>
</organism>
<evidence type="ECO:0000256" key="1">
    <source>
        <dbReference type="ARBA" id="ARBA00005663"/>
    </source>
</evidence>
<comment type="catalytic activity">
    <reaction evidence="15">
        <text>Endonucleolytic cleavage of single-stranded RNA in A- and U-rich regions.</text>
        <dbReference type="EC" id="3.1.26.12"/>
    </reaction>
</comment>
<keyword evidence="11 15" id="KW-0378">Hydrolase</keyword>
<comment type="cofactor">
    <cofactor evidence="15">
        <name>Mg(2+)</name>
        <dbReference type="ChEBI" id="CHEBI:18420"/>
    </cofactor>
    <text evidence="15">Binds 1 Mg(2+) ion per subunit.</text>
</comment>
<dbReference type="PROSITE" id="PS50126">
    <property type="entry name" value="S1"/>
    <property type="match status" value="1"/>
</dbReference>
<feature type="region of interest" description="Disordered" evidence="16">
    <location>
        <begin position="561"/>
        <end position="976"/>
    </location>
</feature>
<feature type="compositionally biased region" description="Low complexity" evidence="16">
    <location>
        <begin position="786"/>
        <end position="805"/>
    </location>
</feature>
<dbReference type="EC" id="3.1.26.12" evidence="15"/>
<dbReference type="Pfam" id="PF00575">
    <property type="entry name" value="S1"/>
    <property type="match status" value="1"/>
</dbReference>
<feature type="region of interest" description="Disordered" evidence="16">
    <location>
        <begin position="520"/>
        <end position="545"/>
    </location>
</feature>
<evidence type="ECO:0000256" key="15">
    <source>
        <dbReference type="HAMAP-Rule" id="MF_00970"/>
    </source>
</evidence>
<comment type="function">
    <text evidence="15">Endoribonuclease that plays a central role in RNA processing and decay. Required for the maturation of 5S and 16S rRNAs and the majority of tRNAs. Also involved in the degradation of most mRNAs.</text>
</comment>
<name>A0ABV7VSA8_9GAMM</name>
<sequence length="976" mass="108631">MKRMLINATQSEELRVALVDGQKLYDLDIEPGSREQKKANIYKGKITRIEPSLEAAFVDFGAERHGFLPLKEIAREYFVKDPGPGRINIKDVIREGQEVIIQVDKEERGNKGAALTTQVSLAGRYLVLMPNNARAGGISRRIEGDERTQLREAMKGVSVPDKMGVIVRTAGIGRSSEELQADLDYLTQLWDAIKRATDEQAAPCLLLQESNVIIRAIRDYLRQDIGEVLIDTEAAYNEALSFVQQVMPHYENKFKLYQDSVPLFNRYQIESQIESAFQREVKLPSGGSIVIDPTEALVSIDINSARATKGSDIEETALNTNLEAADEIARQLRLRDMGGLIVIDFIDMMANKNQREVEGRLKKALEMDRARVQVGRISRFGLVEMSRQRLRPSLGETSGHVCPRCSGTGVIRDIQSSGLSILRLIEEEAAKENTGQIRAIVPVPVASFLLNEKRNLIAGIEQRHNTKVLVLPNPHMETPHYEVLRLRPDDSLIGEASYEQEPQSSEVEYGVDLAPIDTSRPQQTAAVKGVQRKAPAPKAEPVSEKTGFFGKLSKALSTLFDSNEEESKTDSNKEKQPSRNNQNRKESGNRGRNNERNQNQRRNNDNRRDDSRNKRNERSDNRSENDSGRSDNRNKRNDNRNDNRNKRSDNRRDDTRREESRRDDKRNDSTCEDKPRKAESANTGSEKDRRSEGNKAQRRDRNKDSNPRRRRQPREKAEGPTEIVVTAAGETKTESDKQNDAGSSLLENTSTEQNNEERKPRRERRSRRRNKPNKEATAADNNNESAAQTPAPDAQPETTETAAAKTSDKADASSEQQPRRRNSNSRKRSNADATPATDAVAKDAAQAAPAEEKPATEPQANSQADTNEAASVDTKPVSEAVAEKVAAETEAPQPEATTESAGQQPEQPATEIKAEAQPAPESKTDAEDAPAEEATASDSKESKAAASGRRRSRRRAPGRAPNDPRNKAVTEANSGE</sequence>
<dbReference type="HAMAP" id="MF_00970">
    <property type="entry name" value="RNase_E"/>
    <property type="match status" value="1"/>
</dbReference>
<dbReference type="PANTHER" id="PTHR30001:SF1">
    <property type="entry name" value="RIBONUCLEASE E_G-LIKE PROTEIN, CHLOROPLASTIC"/>
    <property type="match status" value="1"/>
</dbReference>
<dbReference type="Gene3D" id="3.40.1260.20">
    <property type="entry name" value="Ribonuclease E, catalytic domain"/>
    <property type="match status" value="1"/>
</dbReference>
<dbReference type="NCBIfam" id="NF008074">
    <property type="entry name" value="PRK10811.1"/>
    <property type="match status" value="1"/>
</dbReference>
<dbReference type="RefSeq" id="WP_376865913.1">
    <property type="nucleotide sequence ID" value="NZ_JBHRYB010000005.1"/>
</dbReference>
<dbReference type="Pfam" id="PF10150">
    <property type="entry name" value="RNase_E_G"/>
    <property type="match status" value="1"/>
</dbReference>
<comment type="caution">
    <text evidence="18">The sequence shown here is derived from an EMBL/GenBank/DDBJ whole genome shotgun (WGS) entry which is preliminary data.</text>
</comment>
<comment type="similarity">
    <text evidence="1">Belongs to the RNase E/G family. RNase G subfamily.</text>
</comment>
<comment type="cofactor">
    <cofactor evidence="15">
        <name>Zn(2+)</name>
        <dbReference type="ChEBI" id="CHEBI:29105"/>
    </cofactor>
    <text evidence="15">Binds 2 Zn(2+) ions per homotetramer.</text>
</comment>
<dbReference type="NCBIfam" id="TIGR00757">
    <property type="entry name" value="RNaseEG"/>
    <property type="match status" value="1"/>
</dbReference>
<dbReference type="SUPFAM" id="SSF50249">
    <property type="entry name" value="Nucleic acid-binding proteins"/>
    <property type="match status" value="1"/>
</dbReference>
<comment type="subunit">
    <text evidence="15">Component of the RNA degradosome, which is a multiprotein complex involved in RNA processing and mRNA degradation. Within the RNA degradosome, RNase E assembles into a homotetramer formed by a dimer of dimers.</text>
</comment>
<evidence type="ECO:0000259" key="17">
    <source>
        <dbReference type="PROSITE" id="PS50126"/>
    </source>
</evidence>
<evidence type="ECO:0000256" key="16">
    <source>
        <dbReference type="SAM" id="MobiDB-lite"/>
    </source>
</evidence>
<accession>A0ABV7VSA8</accession>
<feature type="binding site" evidence="15">
    <location>
        <position position="405"/>
    </location>
    <ligand>
        <name>Zn(2+)</name>
        <dbReference type="ChEBI" id="CHEBI:29105"/>
        <note>ligand shared between dimeric partners</note>
    </ligand>
</feature>
<evidence type="ECO:0000256" key="6">
    <source>
        <dbReference type="ARBA" id="ARBA00022694"/>
    </source>
</evidence>
<evidence type="ECO:0000256" key="2">
    <source>
        <dbReference type="ARBA" id="ARBA00022475"/>
    </source>
</evidence>
<keyword evidence="14 15" id="KW-0472">Membrane</keyword>
<keyword evidence="7 15" id="KW-0540">Nuclease</keyword>
<evidence type="ECO:0000256" key="7">
    <source>
        <dbReference type="ARBA" id="ARBA00022722"/>
    </source>
</evidence>
<evidence type="ECO:0000256" key="14">
    <source>
        <dbReference type="ARBA" id="ARBA00023136"/>
    </source>
</evidence>
<keyword evidence="6 15" id="KW-0819">tRNA processing</keyword>
<keyword evidence="5 15" id="KW-0698">rRNA processing</keyword>
<keyword evidence="15" id="KW-0862">Zinc</keyword>
<proteinExistence type="inferred from homology"/>
<feature type="compositionally biased region" description="Polar residues" evidence="16">
    <location>
        <begin position="740"/>
        <end position="753"/>
    </location>
</feature>
<feature type="domain" description="S1 motif" evidence="17">
    <location>
        <begin position="39"/>
        <end position="118"/>
    </location>
</feature>
<evidence type="ECO:0000256" key="11">
    <source>
        <dbReference type="ARBA" id="ARBA00022801"/>
    </source>
</evidence>
<evidence type="ECO:0000256" key="10">
    <source>
        <dbReference type="ARBA" id="ARBA00022759"/>
    </source>
</evidence>
<evidence type="ECO:0000313" key="18">
    <source>
        <dbReference type="EMBL" id="MFC3680074.1"/>
    </source>
</evidence>
<gene>
    <name evidence="15 18" type="primary">rne</name>
    <name evidence="18" type="ORF">ACFOMG_08110</name>
</gene>
<dbReference type="EMBL" id="JBHRYB010000005">
    <property type="protein sequence ID" value="MFC3680074.1"/>
    <property type="molecule type" value="Genomic_DNA"/>
</dbReference>
<feature type="compositionally biased region" description="Basic residues" evidence="16">
    <location>
        <begin position="761"/>
        <end position="771"/>
    </location>
</feature>
<feature type="binding site" evidence="15">
    <location>
        <position position="344"/>
    </location>
    <ligand>
        <name>Mg(2+)</name>
        <dbReference type="ChEBI" id="CHEBI:18420"/>
        <note>catalytic</note>
    </ligand>
</feature>
<feature type="compositionally biased region" description="Low complexity" evidence="16">
    <location>
        <begin position="831"/>
        <end position="849"/>
    </location>
</feature>
<keyword evidence="19" id="KW-1185">Reference proteome</keyword>
<evidence type="ECO:0000256" key="12">
    <source>
        <dbReference type="ARBA" id="ARBA00022842"/>
    </source>
</evidence>
<dbReference type="InterPro" id="IPR019307">
    <property type="entry name" value="RNA-bd_AU-1/RNase_E/G"/>
</dbReference>
<dbReference type="PANTHER" id="PTHR30001">
    <property type="entry name" value="RIBONUCLEASE"/>
    <property type="match status" value="1"/>
</dbReference>
<dbReference type="Pfam" id="PF20833">
    <property type="entry name" value="RNase_E_G_Thio"/>
    <property type="match status" value="1"/>
</dbReference>
<evidence type="ECO:0000256" key="4">
    <source>
        <dbReference type="ARBA" id="ARBA00022519"/>
    </source>
</evidence>
<dbReference type="CDD" id="cd04453">
    <property type="entry name" value="S1_RNase_E"/>
    <property type="match status" value="1"/>
</dbReference>
<dbReference type="GO" id="GO:0008995">
    <property type="term" value="F:ribonuclease E activity"/>
    <property type="evidence" value="ECO:0007669"/>
    <property type="project" value="UniProtKB-EC"/>
</dbReference>
<feature type="compositionally biased region" description="Basic and acidic residues" evidence="16">
    <location>
        <begin position="565"/>
        <end position="595"/>
    </location>
</feature>
<keyword evidence="13 15" id="KW-0694">RNA-binding</keyword>
<reference evidence="19" key="1">
    <citation type="journal article" date="2019" name="Int. J. Syst. Evol. Microbiol.">
        <title>The Global Catalogue of Microorganisms (GCM) 10K type strain sequencing project: providing services to taxonomists for standard genome sequencing and annotation.</title>
        <authorList>
            <consortium name="The Broad Institute Genomics Platform"/>
            <consortium name="The Broad Institute Genome Sequencing Center for Infectious Disease"/>
            <person name="Wu L."/>
            <person name="Ma J."/>
        </authorList>
    </citation>
    <scope>NUCLEOTIDE SEQUENCE [LARGE SCALE GENOMIC DNA]</scope>
    <source>
        <strain evidence="19">KCTC 42424</strain>
    </source>
</reference>
<keyword evidence="15" id="KW-0820">tRNA-binding</keyword>
<evidence type="ECO:0000256" key="5">
    <source>
        <dbReference type="ARBA" id="ARBA00022552"/>
    </source>
</evidence>
<feature type="binding site" evidence="15">
    <location>
        <position position="402"/>
    </location>
    <ligand>
        <name>Zn(2+)</name>
        <dbReference type="ChEBI" id="CHEBI:29105"/>
        <note>ligand shared between dimeric partners</note>
    </ligand>
</feature>
<feature type="compositionally biased region" description="Basic residues" evidence="16">
    <location>
        <begin position="948"/>
        <end position="957"/>
    </location>
</feature>
<keyword evidence="10 15" id="KW-0255">Endonuclease</keyword>
<feature type="binding site" evidence="15">
    <location>
        <position position="301"/>
    </location>
    <ligand>
        <name>Mg(2+)</name>
        <dbReference type="ChEBI" id="CHEBI:18420"/>
        <note>catalytic</note>
    </ligand>
</feature>
<comment type="similarity">
    <text evidence="15">Belongs to the RNase E/G family. RNase E subfamily.</text>
</comment>
<comment type="subcellular location">
    <subcellularLocation>
        <location evidence="15">Cytoplasm</location>
    </subcellularLocation>
    <subcellularLocation>
        <location evidence="15">Cell inner membrane</location>
        <topology evidence="15">Peripheral membrane protein</topology>
        <orientation evidence="15">Cytoplasmic side</orientation>
    </subcellularLocation>
</comment>
<evidence type="ECO:0000256" key="13">
    <source>
        <dbReference type="ARBA" id="ARBA00022884"/>
    </source>
</evidence>
<protein>
    <recommendedName>
        <fullName evidence="15">Ribonuclease E</fullName>
        <shortName evidence="15">RNase E</shortName>
        <ecNumber evidence="15">3.1.26.12</ecNumber>
    </recommendedName>
</protein>
<evidence type="ECO:0000256" key="9">
    <source>
        <dbReference type="ARBA" id="ARBA00022730"/>
    </source>
</evidence>
<feature type="region of interest" description="Required for zinc-mediated homotetramerization and catalytic activity" evidence="15">
    <location>
        <begin position="402"/>
        <end position="405"/>
    </location>
</feature>
<dbReference type="InterPro" id="IPR012340">
    <property type="entry name" value="NA-bd_OB-fold"/>
</dbReference>
<feature type="compositionally biased region" description="Basic residues" evidence="16">
    <location>
        <begin position="819"/>
        <end position="828"/>
    </location>
</feature>
<dbReference type="Proteomes" id="UP001595722">
    <property type="component" value="Unassembled WGS sequence"/>
</dbReference>
<evidence type="ECO:0000256" key="3">
    <source>
        <dbReference type="ARBA" id="ARBA00022490"/>
    </source>
</evidence>
<keyword evidence="12 15" id="KW-0460">Magnesium</keyword>
<keyword evidence="8 15" id="KW-0479">Metal-binding</keyword>
<dbReference type="InterPro" id="IPR003029">
    <property type="entry name" value="S1_domain"/>
</dbReference>
<dbReference type="InterPro" id="IPR004659">
    <property type="entry name" value="RNase_E/G"/>
</dbReference>
<feature type="compositionally biased region" description="Low complexity" evidence="16">
    <location>
        <begin position="888"/>
        <end position="899"/>
    </location>
</feature>
<feature type="compositionally biased region" description="Basic and acidic residues" evidence="16">
    <location>
        <begin position="602"/>
        <end position="707"/>
    </location>
</feature>
<dbReference type="SMART" id="SM00316">
    <property type="entry name" value="S1"/>
    <property type="match status" value="1"/>
</dbReference>
<keyword evidence="4 15" id="KW-0997">Cell inner membrane</keyword>
<dbReference type="InterPro" id="IPR028878">
    <property type="entry name" value="RNase_E"/>
</dbReference>
<dbReference type="Gene3D" id="2.40.50.140">
    <property type="entry name" value="Nucleic acid-binding proteins"/>
    <property type="match status" value="1"/>
</dbReference>
<keyword evidence="2 15" id="KW-1003">Cell membrane</keyword>
<evidence type="ECO:0000313" key="19">
    <source>
        <dbReference type="Proteomes" id="UP001595722"/>
    </source>
</evidence>
<keyword evidence="9 15" id="KW-0699">rRNA-binding</keyword>